<feature type="transmembrane region" description="Helical" evidence="2">
    <location>
        <begin position="184"/>
        <end position="205"/>
    </location>
</feature>
<dbReference type="Proteomes" id="UP000000598">
    <property type="component" value="Chromosome A"/>
</dbReference>
<organism evidence="3 4">
    <name type="scientific">Kluyveromyces lactis (strain ATCC 8585 / CBS 2359 / DSM 70799 / NBRC 1267 / NRRL Y-1140 / WM37)</name>
    <name type="common">Yeast</name>
    <name type="synonym">Candida sphaerica</name>
    <dbReference type="NCBI Taxonomy" id="284590"/>
    <lineage>
        <taxon>Eukaryota</taxon>
        <taxon>Fungi</taxon>
        <taxon>Dikarya</taxon>
        <taxon>Ascomycota</taxon>
        <taxon>Saccharomycotina</taxon>
        <taxon>Saccharomycetes</taxon>
        <taxon>Saccharomycetales</taxon>
        <taxon>Saccharomycetaceae</taxon>
        <taxon>Kluyveromyces</taxon>
    </lineage>
</organism>
<feature type="region of interest" description="Disordered" evidence="1">
    <location>
        <begin position="1"/>
        <end position="22"/>
    </location>
</feature>
<dbReference type="AlphaFoldDB" id="Q6CY53"/>
<keyword evidence="2" id="KW-0812">Transmembrane</keyword>
<dbReference type="InterPro" id="IPR039765">
    <property type="entry name" value="Yip5/YIPF1/YIPF2"/>
</dbReference>
<keyword evidence="2" id="KW-1133">Transmembrane helix</keyword>
<dbReference type="GO" id="GO:0016192">
    <property type="term" value="P:vesicle-mediated transport"/>
    <property type="evidence" value="ECO:0007669"/>
    <property type="project" value="InterPro"/>
</dbReference>
<dbReference type="FunCoup" id="Q6CY53">
    <property type="interactions" value="333"/>
</dbReference>
<proteinExistence type="predicted"/>
<name>Q6CY53_KLULA</name>
<feature type="transmembrane region" description="Helical" evidence="2">
    <location>
        <begin position="103"/>
        <end position="125"/>
    </location>
</feature>
<feature type="transmembrane region" description="Helical" evidence="2">
    <location>
        <begin position="244"/>
        <end position="264"/>
    </location>
</feature>
<keyword evidence="2" id="KW-0472">Membrane</keyword>
<feature type="compositionally biased region" description="Acidic residues" evidence="1">
    <location>
        <begin position="9"/>
        <end position="22"/>
    </location>
</feature>
<dbReference type="OMA" id="CITITIG"/>
<dbReference type="GO" id="GO:0031267">
    <property type="term" value="F:small GTPase binding"/>
    <property type="evidence" value="ECO:0007669"/>
    <property type="project" value="InterPro"/>
</dbReference>
<dbReference type="InParanoid" id="Q6CY53"/>
<dbReference type="PANTHER" id="PTHR12822">
    <property type="entry name" value="PROTEIN YIPF"/>
    <property type="match status" value="1"/>
</dbReference>
<sequence>MSAKKDLIDRDDDDINPFEDDSFVPQVTPGLKPFEPELQDITLETTREAPQPAITTGKASIFSKLSPYFQVDETTLKQKLITALKLGELKSLRDPESQADAQLDLYSTVWITATVIMVLFLSYSGKSVIGSLITNSFSDVIDFQIMINCLFLFYIYVLGVPILAFLICKFVFKEPFDVITAIDTYGVSNVVWVPIGFISVVTGLVGPFENIIEWVLVAIGGAYSGGIIYIQLKNVVTELQNGKVLLLAMIGVHILFTLLVRWIIL</sequence>
<dbReference type="GO" id="GO:0005794">
    <property type="term" value="C:Golgi apparatus"/>
    <property type="evidence" value="ECO:0007669"/>
    <property type="project" value="InterPro"/>
</dbReference>
<evidence type="ECO:0000256" key="2">
    <source>
        <dbReference type="SAM" id="Phobius"/>
    </source>
</evidence>
<dbReference type="STRING" id="284590.Q6CY53"/>
<feature type="transmembrane region" description="Helical" evidence="2">
    <location>
        <begin position="145"/>
        <end position="172"/>
    </location>
</feature>
<dbReference type="HOGENOM" id="CLU_061845_0_0_1"/>
<evidence type="ECO:0000313" key="3">
    <source>
        <dbReference type="EMBL" id="CAH02724.1"/>
    </source>
</evidence>
<dbReference type="PaxDb" id="284590-Q6CY53"/>
<dbReference type="KEGG" id="kla:KLLA0_A03113g"/>
<feature type="transmembrane region" description="Helical" evidence="2">
    <location>
        <begin position="211"/>
        <end position="232"/>
    </location>
</feature>
<dbReference type="eggNOG" id="KOG3114">
    <property type="taxonomic scope" value="Eukaryota"/>
</dbReference>
<accession>Q6CY53</accession>
<dbReference type="PANTHER" id="PTHR12822:SF2">
    <property type="entry name" value="PROTEIN YIPF"/>
    <property type="match status" value="1"/>
</dbReference>
<dbReference type="EMBL" id="CR382121">
    <property type="protein sequence ID" value="CAH02724.1"/>
    <property type="molecule type" value="Genomic_DNA"/>
</dbReference>
<evidence type="ECO:0000313" key="4">
    <source>
        <dbReference type="Proteomes" id="UP000000598"/>
    </source>
</evidence>
<protein>
    <submittedName>
        <fullName evidence="3">KLLA0A03113p</fullName>
    </submittedName>
</protein>
<keyword evidence="4" id="KW-1185">Reference proteome</keyword>
<evidence type="ECO:0000256" key="1">
    <source>
        <dbReference type="SAM" id="MobiDB-lite"/>
    </source>
</evidence>
<reference evidence="3 4" key="1">
    <citation type="journal article" date="2004" name="Nature">
        <title>Genome evolution in yeasts.</title>
        <authorList>
            <consortium name="Genolevures"/>
            <person name="Dujon B."/>
            <person name="Sherman D."/>
            <person name="Fischer G."/>
            <person name="Durrens P."/>
            <person name="Casaregola S."/>
            <person name="Lafontaine I."/>
            <person name="de Montigny J."/>
            <person name="Marck C."/>
            <person name="Neuveglise C."/>
            <person name="Talla E."/>
            <person name="Goffard N."/>
            <person name="Frangeul L."/>
            <person name="Aigle M."/>
            <person name="Anthouard V."/>
            <person name="Babour A."/>
            <person name="Barbe V."/>
            <person name="Barnay S."/>
            <person name="Blanchin S."/>
            <person name="Beckerich J.M."/>
            <person name="Beyne E."/>
            <person name="Bleykasten C."/>
            <person name="Boisrame A."/>
            <person name="Boyer J."/>
            <person name="Cattolico L."/>
            <person name="Confanioleri F."/>
            <person name="de Daruvar A."/>
            <person name="Despons L."/>
            <person name="Fabre E."/>
            <person name="Fairhead C."/>
            <person name="Ferry-Dumazet H."/>
            <person name="Groppi A."/>
            <person name="Hantraye F."/>
            <person name="Hennequin C."/>
            <person name="Jauniaux N."/>
            <person name="Joyet P."/>
            <person name="Kachouri R."/>
            <person name="Kerrest A."/>
            <person name="Koszul R."/>
            <person name="Lemaire M."/>
            <person name="Lesur I."/>
            <person name="Ma L."/>
            <person name="Muller H."/>
            <person name="Nicaud J.M."/>
            <person name="Nikolski M."/>
            <person name="Oztas S."/>
            <person name="Ozier-Kalogeropoulos O."/>
            <person name="Pellenz S."/>
            <person name="Potier S."/>
            <person name="Richard G.F."/>
            <person name="Straub M.L."/>
            <person name="Suleau A."/>
            <person name="Swennene D."/>
            <person name="Tekaia F."/>
            <person name="Wesolowski-Louvel M."/>
            <person name="Westhof E."/>
            <person name="Wirth B."/>
            <person name="Zeniou-Meyer M."/>
            <person name="Zivanovic I."/>
            <person name="Bolotin-Fukuhara M."/>
            <person name="Thierry A."/>
            <person name="Bouchier C."/>
            <person name="Caudron B."/>
            <person name="Scarpelli C."/>
            <person name="Gaillardin C."/>
            <person name="Weissenbach J."/>
            <person name="Wincker P."/>
            <person name="Souciet J.L."/>
        </authorList>
    </citation>
    <scope>NUCLEOTIDE SEQUENCE [LARGE SCALE GENOMIC DNA]</scope>
    <source>
        <strain evidence="4">ATCC 8585 / CBS 2359 / DSM 70799 / NBRC 1267 / NRRL Y-1140 / WM37</strain>
    </source>
</reference>
<gene>
    <name evidence="3" type="ORF">KLLA0_A03113g</name>
</gene>